<protein>
    <recommendedName>
        <fullName evidence="7">Iron-sulfur cluster assembly 2 homolog, mitochondrial</fullName>
    </recommendedName>
    <alternativeName>
        <fullName evidence="8">HESB-like domain-containing protein 1</fullName>
    </alternativeName>
</protein>
<name>A0A183DS80_9BILA</name>
<evidence type="ECO:0000256" key="2">
    <source>
        <dbReference type="ARBA" id="ARBA00006718"/>
    </source>
</evidence>
<dbReference type="GO" id="GO:0005506">
    <property type="term" value="F:iron ion binding"/>
    <property type="evidence" value="ECO:0007669"/>
    <property type="project" value="TreeGrafter"/>
</dbReference>
<dbReference type="Pfam" id="PF01521">
    <property type="entry name" value="Fe-S_biosyn"/>
    <property type="match status" value="1"/>
</dbReference>
<dbReference type="PANTHER" id="PTHR43011">
    <property type="entry name" value="IRON-SULFUR CLUSTER ASSEMBLY 2 HOMOLOG, MITOCHONDRIAL"/>
    <property type="match status" value="1"/>
</dbReference>
<evidence type="ECO:0000313" key="11">
    <source>
        <dbReference type="EMBL" id="VDN18956.1"/>
    </source>
</evidence>
<dbReference type="AlphaFoldDB" id="A0A183DS80"/>
<evidence type="ECO:0000256" key="9">
    <source>
        <dbReference type="ARBA" id="ARBA00093471"/>
    </source>
</evidence>
<feature type="domain" description="Core" evidence="10">
    <location>
        <begin position="30"/>
        <end position="123"/>
    </location>
</feature>
<evidence type="ECO:0000256" key="3">
    <source>
        <dbReference type="ARBA" id="ARBA00022723"/>
    </source>
</evidence>
<gene>
    <name evidence="11" type="ORF">GPUH_LOCUS11571</name>
</gene>
<evidence type="ECO:0000256" key="7">
    <source>
        <dbReference type="ARBA" id="ARBA00073313"/>
    </source>
</evidence>
<comment type="function">
    <text evidence="6">Involved in the maturation of mitochondrial 4Fe-4S proteins functioning late in the iron-sulfur cluster assembly pathway. May be involved in the binding of an intermediate of Fe/S cluster assembly.</text>
</comment>
<dbReference type="FunFam" id="2.60.300.12:FF:000006">
    <property type="entry name" value="Iron-sulfur cluster assembly 2 mitochondrial"/>
    <property type="match status" value="1"/>
</dbReference>
<evidence type="ECO:0000256" key="5">
    <source>
        <dbReference type="ARBA" id="ARBA00023128"/>
    </source>
</evidence>
<reference evidence="13" key="1">
    <citation type="submission" date="2016-06" db="UniProtKB">
        <authorList>
            <consortium name="WormBaseParasite"/>
        </authorList>
    </citation>
    <scope>IDENTIFICATION</scope>
</reference>
<dbReference type="GO" id="GO:0016226">
    <property type="term" value="P:iron-sulfur cluster assembly"/>
    <property type="evidence" value="ECO:0007669"/>
    <property type="project" value="InterPro"/>
</dbReference>
<accession>A0A183DS80</accession>
<organism evidence="13">
    <name type="scientific">Gongylonema pulchrum</name>
    <dbReference type="NCBI Taxonomy" id="637853"/>
    <lineage>
        <taxon>Eukaryota</taxon>
        <taxon>Metazoa</taxon>
        <taxon>Ecdysozoa</taxon>
        <taxon>Nematoda</taxon>
        <taxon>Chromadorea</taxon>
        <taxon>Rhabditida</taxon>
        <taxon>Spirurina</taxon>
        <taxon>Spiruromorpha</taxon>
        <taxon>Spiruroidea</taxon>
        <taxon>Gongylonematidae</taxon>
        <taxon>Gongylonema</taxon>
    </lineage>
</organism>
<evidence type="ECO:0000256" key="4">
    <source>
        <dbReference type="ARBA" id="ARBA00023004"/>
    </source>
</evidence>
<comment type="subunit">
    <text evidence="9">Heterotetramer; forms a dimer of dimers with IBA57. Interacts with [2Fe-2S]-ISCA2 forming the heterodimer [2Fe- 2S]-ISCA2-IBA57 complex; [2Fe-2S] cluster binding is absolutely required to promote the complex formation.</text>
</comment>
<dbReference type="WBParaSite" id="GPUH_0001158501-mRNA-1">
    <property type="protein sequence ID" value="GPUH_0001158501-mRNA-1"/>
    <property type="gene ID" value="GPUH_0001158501"/>
</dbReference>
<comment type="subcellular location">
    <subcellularLocation>
        <location evidence="1">Mitochondrion</location>
    </subcellularLocation>
</comment>
<evidence type="ECO:0000313" key="12">
    <source>
        <dbReference type="Proteomes" id="UP000271098"/>
    </source>
</evidence>
<keyword evidence="4" id="KW-0408">Iron</keyword>
<dbReference type="InterPro" id="IPR035903">
    <property type="entry name" value="HesB-like_dom_sf"/>
</dbReference>
<dbReference type="InterPro" id="IPR000361">
    <property type="entry name" value="ATAP_core_dom"/>
</dbReference>
<dbReference type="OrthoDB" id="1938621at2759"/>
<proteinExistence type="inferred from homology"/>
<evidence type="ECO:0000256" key="1">
    <source>
        <dbReference type="ARBA" id="ARBA00004173"/>
    </source>
</evidence>
<dbReference type="NCBIfam" id="TIGR00049">
    <property type="entry name" value="iron-sulfur cluster assembly accessory protein"/>
    <property type="match status" value="1"/>
</dbReference>
<dbReference type="Proteomes" id="UP000271098">
    <property type="component" value="Unassembled WGS sequence"/>
</dbReference>
<dbReference type="GO" id="GO:0051539">
    <property type="term" value="F:4 iron, 4 sulfur cluster binding"/>
    <property type="evidence" value="ECO:0007669"/>
    <property type="project" value="TreeGrafter"/>
</dbReference>
<dbReference type="SUPFAM" id="SSF89360">
    <property type="entry name" value="HesB-like domain"/>
    <property type="match status" value="1"/>
</dbReference>
<reference evidence="11 12" key="2">
    <citation type="submission" date="2018-11" db="EMBL/GenBank/DDBJ databases">
        <authorList>
            <consortium name="Pathogen Informatics"/>
        </authorList>
    </citation>
    <scope>NUCLEOTIDE SEQUENCE [LARGE SCALE GENOMIC DNA]</scope>
</reference>
<dbReference type="InterPro" id="IPR016092">
    <property type="entry name" value="ATAP"/>
</dbReference>
<dbReference type="Gene3D" id="2.60.300.12">
    <property type="entry name" value="HesB-like domain"/>
    <property type="match status" value="1"/>
</dbReference>
<dbReference type="EMBL" id="UYRT01078642">
    <property type="protein sequence ID" value="VDN18956.1"/>
    <property type="molecule type" value="Genomic_DNA"/>
</dbReference>
<comment type="similarity">
    <text evidence="2">Belongs to the HesB/IscA family.</text>
</comment>
<keyword evidence="3" id="KW-0479">Metal-binding</keyword>
<keyword evidence="12" id="KW-1185">Reference proteome</keyword>
<evidence type="ECO:0000313" key="13">
    <source>
        <dbReference type="WBParaSite" id="GPUH_0001158501-mRNA-1"/>
    </source>
</evidence>
<keyword evidence="5" id="KW-0496">Mitochondrion</keyword>
<evidence type="ECO:0000259" key="10">
    <source>
        <dbReference type="Pfam" id="PF01521"/>
    </source>
</evidence>
<dbReference type="GO" id="GO:0051537">
    <property type="term" value="F:2 iron, 2 sulfur cluster binding"/>
    <property type="evidence" value="ECO:0007669"/>
    <property type="project" value="TreeGrafter"/>
</dbReference>
<evidence type="ECO:0000256" key="8">
    <source>
        <dbReference type="ARBA" id="ARBA00077082"/>
    </source>
</evidence>
<dbReference type="PANTHER" id="PTHR43011:SF1">
    <property type="entry name" value="IRON-SULFUR CLUSTER ASSEMBLY 2 HOMOLOG, MITOCHONDRIAL"/>
    <property type="match status" value="1"/>
</dbReference>
<sequence>MNKALTLMNGWRLLRTLAKGYAKDGTPSDLKITDHCVQRLKEVANSDEFLRILVDSGGCSGFEYKMSLDTKVTDDDIIFLVCSRFQKSLELLKGATVDYAEELMRASFRIVSNPIAEKGCSCGSSFAIKMD</sequence>
<dbReference type="GO" id="GO:0120510">
    <property type="term" value="C:mitochondrial [4Fe-4S] assembly complex"/>
    <property type="evidence" value="ECO:0007669"/>
    <property type="project" value="UniProtKB-ARBA"/>
</dbReference>
<evidence type="ECO:0000256" key="6">
    <source>
        <dbReference type="ARBA" id="ARBA00057540"/>
    </source>
</evidence>